<dbReference type="InterPro" id="IPR012337">
    <property type="entry name" value="RNaseH-like_sf"/>
</dbReference>
<organism evidence="2 3">
    <name type="scientific">Linum trigynum</name>
    <dbReference type="NCBI Taxonomy" id="586398"/>
    <lineage>
        <taxon>Eukaryota</taxon>
        <taxon>Viridiplantae</taxon>
        <taxon>Streptophyta</taxon>
        <taxon>Embryophyta</taxon>
        <taxon>Tracheophyta</taxon>
        <taxon>Spermatophyta</taxon>
        <taxon>Magnoliopsida</taxon>
        <taxon>eudicotyledons</taxon>
        <taxon>Gunneridae</taxon>
        <taxon>Pentapetalae</taxon>
        <taxon>rosids</taxon>
        <taxon>fabids</taxon>
        <taxon>Malpighiales</taxon>
        <taxon>Linaceae</taxon>
        <taxon>Linum</taxon>
    </lineage>
</organism>
<evidence type="ECO:0000259" key="1">
    <source>
        <dbReference type="Pfam" id="PF13456"/>
    </source>
</evidence>
<dbReference type="Proteomes" id="UP001497516">
    <property type="component" value="Chromosome 6"/>
</dbReference>
<gene>
    <name evidence="2" type="ORF">LTRI10_LOCUS33500</name>
</gene>
<name>A0AAV2F5Y7_9ROSI</name>
<dbReference type="AlphaFoldDB" id="A0AAV2F5Y7"/>
<feature type="domain" description="RNase H type-1" evidence="1">
    <location>
        <begin position="83"/>
        <end position="202"/>
    </location>
</feature>
<dbReference type="InterPro" id="IPR052929">
    <property type="entry name" value="RNase_H-like_EbsB-rel"/>
</dbReference>
<sequence length="223" mass="25081">MKRLLNILHQDHLFMTVTAVLWRIWRSRNWVVFEGKQFGIPALMRQYHQQYQEWISLSVGKSQGGPAPPEVEVPHFPMICLWDGATMTASHSAGGMVVKNHLGDILIAIGFQFAGIEDSLVAEALALREAILWCRDSGFVEVRFEGDAKVLIEKINQANTRDSRVGALLEEIVGAFGSMGGFSVRFVGRRSNRVAHLVARNALHLYPTTSRSFDFLAWLNSRM</sequence>
<keyword evidence="3" id="KW-1185">Reference proteome</keyword>
<evidence type="ECO:0000313" key="2">
    <source>
        <dbReference type="EMBL" id="CAL1392885.1"/>
    </source>
</evidence>
<dbReference type="GO" id="GO:0003676">
    <property type="term" value="F:nucleic acid binding"/>
    <property type="evidence" value="ECO:0007669"/>
    <property type="project" value="InterPro"/>
</dbReference>
<dbReference type="CDD" id="cd06222">
    <property type="entry name" value="RNase_H_like"/>
    <property type="match status" value="1"/>
</dbReference>
<dbReference type="InterPro" id="IPR002156">
    <property type="entry name" value="RNaseH_domain"/>
</dbReference>
<evidence type="ECO:0000313" key="3">
    <source>
        <dbReference type="Proteomes" id="UP001497516"/>
    </source>
</evidence>
<dbReference type="SUPFAM" id="SSF53098">
    <property type="entry name" value="Ribonuclease H-like"/>
    <property type="match status" value="1"/>
</dbReference>
<dbReference type="Pfam" id="PF13456">
    <property type="entry name" value="RVT_3"/>
    <property type="match status" value="1"/>
</dbReference>
<dbReference type="PANTHER" id="PTHR47074">
    <property type="entry name" value="BNAC02G40300D PROTEIN"/>
    <property type="match status" value="1"/>
</dbReference>
<proteinExistence type="predicted"/>
<dbReference type="InterPro" id="IPR036397">
    <property type="entry name" value="RNaseH_sf"/>
</dbReference>
<dbReference type="InterPro" id="IPR044730">
    <property type="entry name" value="RNase_H-like_dom_plant"/>
</dbReference>
<dbReference type="GO" id="GO:0004523">
    <property type="term" value="F:RNA-DNA hybrid ribonuclease activity"/>
    <property type="evidence" value="ECO:0007669"/>
    <property type="project" value="InterPro"/>
</dbReference>
<protein>
    <recommendedName>
        <fullName evidence="1">RNase H type-1 domain-containing protein</fullName>
    </recommendedName>
</protein>
<accession>A0AAV2F5Y7</accession>
<reference evidence="2 3" key="1">
    <citation type="submission" date="2024-04" db="EMBL/GenBank/DDBJ databases">
        <authorList>
            <person name="Fracassetti M."/>
        </authorList>
    </citation>
    <scope>NUCLEOTIDE SEQUENCE [LARGE SCALE GENOMIC DNA]</scope>
</reference>
<dbReference type="EMBL" id="OZ034819">
    <property type="protein sequence ID" value="CAL1392885.1"/>
    <property type="molecule type" value="Genomic_DNA"/>
</dbReference>
<dbReference type="PANTHER" id="PTHR47074:SF48">
    <property type="entry name" value="POLYNUCLEOTIDYL TRANSFERASE, RIBONUCLEASE H-LIKE SUPERFAMILY PROTEIN"/>
    <property type="match status" value="1"/>
</dbReference>
<dbReference type="Gene3D" id="3.30.420.10">
    <property type="entry name" value="Ribonuclease H-like superfamily/Ribonuclease H"/>
    <property type="match status" value="1"/>
</dbReference>